<dbReference type="EMBL" id="DVMT01000046">
    <property type="protein sequence ID" value="HIU40569.1"/>
    <property type="molecule type" value="Genomic_DNA"/>
</dbReference>
<organism evidence="1 2">
    <name type="scientific">Candidatus Aphodocola excrementigallinarum</name>
    <dbReference type="NCBI Taxonomy" id="2840670"/>
    <lineage>
        <taxon>Bacteria</taxon>
        <taxon>Bacillati</taxon>
        <taxon>Bacillota</taxon>
        <taxon>Bacilli</taxon>
        <taxon>Candidatus Aphodocola</taxon>
    </lineage>
</organism>
<proteinExistence type="predicted"/>
<gene>
    <name evidence="1" type="ORF">IAB68_04650</name>
</gene>
<sequence>MNKYEIKIVMALNKKYKTIDGFLIFDRDNDKNLIHHIKYEVRPSLLMHEAVKKAFCEDINFNGNICGDCAHMLDCAKVKDKEKRLFNAYPFITDGLEVILIDREISNNYKKAQEEYKKKENDPFFYLDDDKELKEKLKNTGIDVSLITVFGCENFVNEEGSTLIKKPKKQSRQHY</sequence>
<dbReference type="Proteomes" id="UP000824074">
    <property type="component" value="Unassembled WGS sequence"/>
</dbReference>
<protein>
    <submittedName>
        <fullName evidence="1">Uncharacterized protein</fullName>
    </submittedName>
</protein>
<accession>A0A9D1LI25</accession>
<evidence type="ECO:0000313" key="2">
    <source>
        <dbReference type="Proteomes" id="UP000824074"/>
    </source>
</evidence>
<dbReference type="AlphaFoldDB" id="A0A9D1LI25"/>
<reference evidence="1" key="1">
    <citation type="submission" date="2020-10" db="EMBL/GenBank/DDBJ databases">
        <authorList>
            <person name="Gilroy R."/>
        </authorList>
    </citation>
    <scope>NUCLEOTIDE SEQUENCE</scope>
    <source>
        <strain evidence="1">CHK193-30670</strain>
    </source>
</reference>
<reference evidence="1" key="2">
    <citation type="journal article" date="2021" name="PeerJ">
        <title>Extensive microbial diversity within the chicken gut microbiome revealed by metagenomics and culture.</title>
        <authorList>
            <person name="Gilroy R."/>
            <person name="Ravi A."/>
            <person name="Getino M."/>
            <person name="Pursley I."/>
            <person name="Horton D.L."/>
            <person name="Alikhan N.F."/>
            <person name="Baker D."/>
            <person name="Gharbi K."/>
            <person name="Hall N."/>
            <person name="Watson M."/>
            <person name="Adriaenssens E.M."/>
            <person name="Foster-Nyarko E."/>
            <person name="Jarju S."/>
            <person name="Secka A."/>
            <person name="Antonio M."/>
            <person name="Oren A."/>
            <person name="Chaudhuri R.R."/>
            <person name="La Ragione R."/>
            <person name="Hildebrand F."/>
            <person name="Pallen M.J."/>
        </authorList>
    </citation>
    <scope>NUCLEOTIDE SEQUENCE</scope>
    <source>
        <strain evidence="1">CHK193-30670</strain>
    </source>
</reference>
<comment type="caution">
    <text evidence="1">The sequence shown here is derived from an EMBL/GenBank/DDBJ whole genome shotgun (WGS) entry which is preliminary data.</text>
</comment>
<name>A0A9D1LI25_9FIRM</name>
<evidence type="ECO:0000313" key="1">
    <source>
        <dbReference type="EMBL" id="HIU40569.1"/>
    </source>
</evidence>